<dbReference type="InterPro" id="IPR027246">
    <property type="entry name" value="Porin_Euk/Tom40"/>
</dbReference>
<dbReference type="Gene3D" id="2.40.160.10">
    <property type="entry name" value="Porin"/>
    <property type="match status" value="1"/>
</dbReference>
<sequence length="290" mass="32136">KRAGKRWFLFFSDLLKKDFPLDKAWEVEHRYKGVNPQITCNASVTATKELDKSATLKYSLDRYFWELKLNTTTPSSCEVKYSLPQVKGLTLSSRYEFAGKALKESLEMGSEFNVDRFHGKFQINPMTGLYNLSGVASPCQGNYFIGGEARGSVDFSTFNYSIGASYINKSPRAEWAASIVTAPQGKTNLAVVKCHLRGKTVAFKQPTHLFAEIQRNIIEGKSSLTFGGLWYLNDVSDTFIKAKVSHEAKVAVALSHKFSESLSATVGTEVDTTKNGSDSIKYGIRLSTSA</sequence>
<evidence type="ECO:0000313" key="1">
    <source>
        <dbReference type="EMBL" id="KAF8819696.1"/>
    </source>
</evidence>
<keyword evidence="2" id="KW-1185">Reference proteome</keyword>
<gene>
    <name evidence="1" type="ORF">IE077_004101</name>
</gene>
<dbReference type="EMBL" id="JADAQX010000635">
    <property type="protein sequence ID" value="KAF8819696.1"/>
    <property type="molecule type" value="Genomic_DNA"/>
</dbReference>
<dbReference type="Pfam" id="PF01459">
    <property type="entry name" value="Porin_3"/>
    <property type="match status" value="1"/>
</dbReference>
<reference evidence="1 2" key="1">
    <citation type="journal article" date="2020" name="bioRxiv">
        <title>Metabolic contributions of an alphaproteobacterial endosymbiont in the apicomplexan Cardiosporidium cionae.</title>
        <authorList>
            <person name="Hunter E.S."/>
            <person name="Paight C.J."/>
            <person name="Lane C.E."/>
        </authorList>
    </citation>
    <scope>NUCLEOTIDE SEQUENCE [LARGE SCALE GENOMIC DNA]</scope>
    <source>
        <strain evidence="1">ESH_2018</strain>
    </source>
</reference>
<dbReference type="InterPro" id="IPR023614">
    <property type="entry name" value="Porin_dom_sf"/>
</dbReference>
<name>A0ABQ7J6V0_9APIC</name>
<feature type="non-terminal residue" evidence="1">
    <location>
        <position position="1"/>
    </location>
</feature>
<protein>
    <submittedName>
        <fullName evidence="1">Eukaryotic porin protein</fullName>
    </submittedName>
</protein>
<comment type="caution">
    <text evidence="1">The sequence shown here is derived from an EMBL/GenBank/DDBJ whole genome shotgun (WGS) entry which is preliminary data.</text>
</comment>
<proteinExistence type="predicted"/>
<organism evidence="1 2">
    <name type="scientific">Cardiosporidium cionae</name>
    <dbReference type="NCBI Taxonomy" id="476202"/>
    <lineage>
        <taxon>Eukaryota</taxon>
        <taxon>Sar</taxon>
        <taxon>Alveolata</taxon>
        <taxon>Apicomplexa</taxon>
        <taxon>Aconoidasida</taxon>
        <taxon>Nephromycida</taxon>
        <taxon>Cardiosporidium</taxon>
    </lineage>
</organism>
<accession>A0ABQ7J6V0</accession>
<dbReference type="Proteomes" id="UP000823046">
    <property type="component" value="Unassembled WGS sequence"/>
</dbReference>
<evidence type="ECO:0000313" key="2">
    <source>
        <dbReference type="Proteomes" id="UP000823046"/>
    </source>
</evidence>